<evidence type="ECO:0000256" key="5">
    <source>
        <dbReference type="PIRSR" id="PIRSR602678-1"/>
    </source>
</evidence>
<dbReference type="GO" id="GO:0046872">
    <property type="term" value="F:metal ion binding"/>
    <property type="evidence" value="ECO:0007669"/>
    <property type="project" value="UniProtKB-KW"/>
</dbReference>
<feature type="binding site" evidence="5">
    <location>
        <position position="227"/>
    </location>
    <ligand>
        <name>a divalent metal cation</name>
        <dbReference type="ChEBI" id="CHEBI:60240"/>
        <label>1</label>
    </ligand>
</feature>
<comment type="caution">
    <text evidence="6">The sequence shown here is derived from an EMBL/GenBank/DDBJ whole genome shotgun (WGS) entry which is preliminary data.</text>
</comment>
<evidence type="ECO:0000256" key="4">
    <source>
        <dbReference type="ARBA" id="ARBA00022723"/>
    </source>
</evidence>
<evidence type="ECO:0000256" key="3">
    <source>
        <dbReference type="ARBA" id="ARBA00022112"/>
    </source>
</evidence>
<accession>A0A0R1ZM41</accession>
<gene>
    <name evidence="6" type="ORF">FC18_GL000848</name>
</gene>
<feature type="binding site" evidence="5">
    <location>
        <position position="66"/>
    </location>
    <ligand>
        <name>a divalent metal cation</name>
        <dbReference type="ChEBI" id="CHEBI:60240"/>
        <label>1</label>
    </ligand>
</feature>
<dbReference type="PANTHER" id="PTHR13799">
    <property type="entry name" value="NGG1 INTERACTING FACTOR 3"/>
    <property type="match status" value="1"/>
</dbReference>
<dbReference type="OrthoDB" id="9792792at2"/>
<comment type="subunit">
    <text evidence="2">Homohexamer.</text>
</comment>
<dbReference type="SUPFAM" id="SSF102705">
    <property type="entry name" value="NIF3 (NGG1p interacting factor 3)-like"/>
    <property type="match status" value="1"/>
</dbReference>
<organism evidence="6 7">
    <name type="scientific">Lacticaseibacillus sharpeae JCM 1186 = DSM 20505</name>
    <dbReference type="NCBI Taxonomy" id="1291052"/>
    <lineage>
        <taxon>Bacteria</taxon>
        <taxon>Bacillati</taxon>
        <taxon>Bacillota</taxon>
        <taxon>Bacilli</taxon>
        <taxon>Lactobacillales</taxon>
        <taxon>Lactobacillaceae</taxon>
        <taxon>Lacticaseibacillus</taxon>
    </lineage>
</organism>
<dbReference type="EMBL" id="AYYO01000010">
    <property type="protein sequence ID" value="KRM56062.1"/>
    <property type="molecule type" value="Genomic_DNA"/>
</dbReference>
<evidence type="ECO:0000256" key="2">
    <source>
        <dbReference type="ARBA" id="ARBA00011643"/>
    </source>
</evidence>
<protein>
    <recommendedName>
        <fullName evidence="3">GTP cyclohydrolase 1 type 2 homolog</fullName>
    </recommendedName>
</protein>
<dbReference type="FunFam" id="3.40.1390.30:FF:000001">
    <property type="entry name" value="GTP cyclohydrolase 1 type 2"/>
    <property type="match status" value="1"/>
</dbReference>
<comment type="similarity">
    <text evidence="1">Belongs to the GTP cyclohydrolase I type 2/NIF3 family.</text>
</comment>
<dbReference type="Pfam" id="PF01784">
    <property type="entry name" value="DUF34_NIF3"/>
    <property type="match status" value="1"/>
</dbReference>
<dbReference type="AlphaFoldDB" id="A0A0R1ZM41"/>
<dbReference type="InterPro" id="IPR002678">
    <property type="entry name" value="DUF34/NIF3"/>
</dbReference>
<keyword evidence="4 5" id="KW-0479">Metal-binding</keyword>
<dbReference type="InterPro" id="IPR036069">
    <property type="entry name" value="DUF34/NIF3_sf"/>
</dbReference>
<feature type="binding site" evidence="5">
    <location>
        <position position="65"/>
    </location>
    <ligand>
        <name>a divalent metal cation</name>
        <dbReference type="ChEBI" id="CHEBI:60240"/>
        <label>1</label>
    </ligand>
</feature>
<evidence type="ECO:0000313" key="6">
    <source>
        <dbReference type="EMBL" id="KRM56062.1"/>
    </source>
</evidence>
<feature type="binding site" evidence="5">
    <location>
        <position position="104"/>
    </location>
    <ligand>
        <name>a divalent metal cation</name>
        <dbReference type="ChEBI" id="CHEBI:60240"/>
        <label>1</label>
    </ligand>
</feature>
<dbReference type="PATRIC" id="fig|1291052.5.peg.864"/>
<proteinExistence type="inferred from homology"/>
<dbReference type="GO" id="GO:0005737">
    <property type="term" value="C:cytoplasm"/>
    <property type="evidence" value="ECO:0007669"/>
    <property type="project" value="TreeGrafter"/>
</dbReference>
<keyword evidence="7" id="KW-1185">Reference proteome</keyword>
<feature type="binding site" evidence="5">
    <location>
        <position position="224"/>
    </location>
    <ligand>
        <name>a divalent metal cation</name>
        <dbReference type="ChEBI" id="CHEBI:60240"/>
        <label>1</label>
    </ligand>
</feature>
<evidence type="ECO:0000256" key="1">
    <source>
        <dbReference type="ARBA" id="ARBA00006964"/>
    </source>
</evidence>
<dbReference type="RefSeq" id="WP_054676270.1">
    <property type="nucleotide sequence ID" value="NZ_AYYO01000010.1"/>
</dbReference>
<dbReference type="Proteomes" id="UP000051679">
    <property type="component" value="Unassembled WGS sequence"/>
</dbReference>
<sequence length="264" mass="28458">MTNALTIVSAVTDYAPAALAVPGDPIGWQLGNPDNPVHRVLVTLDVRPAVVEEAIAGNYDLIVAHHPLVFRPAKNLDERNPQNAMYAQLLRHNIGVFGAHTNLDNANPGMNDWLAADLHLQNVVPFIDAGELQGMGRIGNLPAPMTIRELAAACKATWNLHGVRAITKDPDQSVSTIAILGGSGADAYVDAQKAGADVYITGDVSYHTGHDILESNVAVLDVGHHVEHVMKTHLAAILEARNRTDNWQVEIDVSQLDTDPFTYL</sequence>
<evidence type="ECO:0000313" key="7">
    <source>
        <dbReference type="Proteomes" id="UP000051679"/>
    </source>
</evidence>
<reference evidence="6 7" key="1">
    <citation type="journal article" date="2015" name="Genome Announc.">
        <title>Expanding the biotechnology potential of lactobacilli through comparative genomics of 213 strains and associated genera.</title>
        <authorList>
            <person name="Sun Z."/>
            <person name="Harris H.M."/>
            <person name="McCann A."/>
            <person name="Guo C."/>
            <person name="Argimon S."/>
            <person name="Zhang W."/>
            <person name="Yang X."/>
            <person name="Jeffery I.B."/>
            <person name="Cooney J.C."/>
            <person name="Kagawa T.F."/>
            <person name="Liu W."/>
            <person name="Song Y."/>
            <person name="Salvetti E."/>
            <person name="Wrobel A."/>
            <person name="Rasinkangas P."/>
            <person name="Parkhill J."/>
            <person name="Rea M.C."/>
            <person name="O'Sullivan O."/>
            <person name="Ritari J."/>
            <person name="Douillard F.P."/>
            <person name="Paul Ross R."/>
            <person name="Yang R."/>
            <person name="Briner A.E."/>
            <person name="Felis G.E."/>
            <person name="de Vos W.M."/>
            <person name="Barrangou R."/>
            <person name="Klaenhammer T.R."/>
            <person name="Caufield P.W."/>
            <person name="Cui Y."/>
            <person name="Zhang H."/>
            <person name="O'Toole P.W."/>
        </authorList>
    </citation>
    <scope>NUCLEOTIDE SEQUENCE [LARGE SCALE GENOMIC DNA]</scope>
    <source>
        <strain evidence="6 7">DSM 20505</strain>
    </source>
</reference>
<dbReference type="STRING" id="1291052.FC18_GL000848"/>
<name>A0A0R1ZM41_9LACO</name>
<dbReference type="NCBIfam" id="TIGR00486">
    <property type="entry name" value="YbgI_SA1388"/>
    <property type="match status" value="1"/>
</dbReference>
<dbReference type="Gene3D" id="3.40.1390.30">
    <property type="entry name" value="NIF3 (NGG1p interacting factor 3)-like"/>
    <property type="match status" value="2"/>
</dbReference>
<dbReference type="PANTHER" id="PTHR13799:SF14">
    <property type="entry name" value="GTP CYCLOHYDROLASE 1 TYPE 2 HOMOLOG"/>
    <property type="match status" value="1"/>
</dbReference>